<name>A0ABR7M8E8_9BACT</name>
<dbReference type="Pfam" id="PF00389">
    <property type="entry name" value="2-Hacid_dh"/>
    <property type="match status" value="1"/>
</dbReference>
<dbReference type="RefSeq" id="WP_222840120.1">
    <property type="nucleotide sequence ID" value="NZ_JBHULF010000014.1"/>
</dbReference>
<evidence type="ECO:0000313" key="5">
    <source>
        <dbReference type="EMBL" id="MBC6490896.1"/>
    </source>
</evidence>
<protein>
    <submittedName>
        <fullName evidence="5">Hydroxyacid dehydrogenase</fullName>
    </submittedName>
</protein>
<evidence type="ECO:0000256" key="1">
    <source>
        <dbReference type="ARBA" id="ARBA00023002"/>
    </source>
</evidence>
<dbReference type="SUPFAM" id="SSF52283">
    <property type="entry name" value="Formate/glycerate dehydrogenase catalytic domain-like"/>
    <property type="match status" value="1"/>
</dbReference>
<dbReference type="Proteomes" id="UP000765802">
    <property type="component" value="Unassembled WGS sequence"/>
</dbReference>
<evidence type="ECO:0000259" key="4">
    <source>
        <dbReference type="Pfam" id="PF02826"/>
    </source>
</evidence>
<dbReference type="InterPro" id="IPR050223">
    <property type="entry name" value="D-isomer_2-hydroxyacid_DH"/>
</dbReference>
<evidence type="ECO:0000256" key="2">
    <source>
        <dbReference type="RuleBase" id="RU003719"/>
    </source>
</evidence>
<comment type="caution">
    <text evidence="5">The sequence shown here is derived from an EMBL/GenBank/DDBJ whole genome shotgun (WGS) entry which is preliminary data.</text>
</comment>
<dbReference type="SUPFAM" id="SSF51735">
    <property type="entry name" value="NAD(P)-binding Rossmann-fold domains"/>
    <property type="match status" value="1"/>
</dbReference>
<sequence>MSKVLITAKVHPWMKEHLEEKGFTVSYLPAITYDELKDEIKDAVGLVVTTRLKIDRVIIDAAADLKWIGRLGSGMELIDVDYAESKGITCVSSPEGNRIAVAEHELGMLLVLLNKLHTSAAEVKEGKWIRDANRGTELSGKTVGIIGFGNTGSAFARLLEPFGVTVLAYDKFRFGFGRDYIKEANLEQIGRYSNVVSFHVPLTQETRHMAGDDFFNSLALQPVFLNTCRGKVHDTGAVIRALDGGKISAAGLDVLENEKLDTYSEAEKAELEWLCRQPNVLVTPHIAGYTHEAFLKMAQVVIEKLSPKHV</sequence>
<organism evidence="5 6">
    <name type="scientific">Flavihumibacter stibioxidans</name>
    <dbReference type="NCBI Taxonomy" id="1834163"/>
    <lineage>
        <taxon>Bacteria</taxon>
        <taxon>Pseudomonadati</taxon>
        <taxon>Bacteroidota</taxon>
        <taxon>Chitinophagia</taxon>
        <taxon>Chitinophagales</taxon>
        <taxon>Chitinophagaceae</taxon>
        <taxon>Flavihumibacter</taxon>
    </lineage>
</organism>
<dbReference type="InterPro" id="IPR036291">
    <property type="entry name" value="NAD(P)-bd_dom_sf"/>
</dbReference>
<comment type="similarity">
    <text evidence="2">Belongs to the D-isomer specific 2-hydroxyacid dehydrogenase family.</text>
</comment>
<dbReference type="Gene3D" id="3.40.50.720">
    <property type="entry name" value="NAD(P)-binding Rossmann-like Domain"/>
    <property type="match status" value="2"/>
</dbReference>
<accession>A0ABR7M8E8</accession>
<evidence type="ECO:0000259" key="3">
    <source>
        <dbReference type="Pfam" id="PF00389"/>
    </source>
</evidence>
<dbReference type="InterPro" id="IPR006139">
    <property type="entry name" value="D-isomer_2_OHA_DH_cat_dom"/>
</dbReference>
<dbReference type="EMBL" id="MBUA01000012">
    <property type="protein sequence ID" value="MBC6490896.1"/>
    <property type="molecule type" value="Genomic_DNA"/>
</dbReference>
<proteinExistence type="inferred from homology"/>
<keyword evidence="1 2" id="KW-0560">Oxidoreductase</keyword>
<gene>
    <name evidence="5" type="ORF">BC349_07620</name>
</gene>
<feature type="domain" description="D-isomer specific 2-hydroxyacid dehydrogenase catalytic" evidence="3">
    <location>
        <begin position="4"/>
        <end position="305"/>
    </location>
</feature>
<reference evidence="5 6" key="1">
    <citation type="submission" date="2016-07" db="EMBL/GenBank/DDBJ databases">
        <title>Genome analysis of Flavihumibacter stibioxidans YS-17.</title>
        <authorList>
            <person name="Shi K."/>
            <person name="Han Y."/>
            <person name="Wang G."/>
        </authorList>
    </citation>
    <scope>NUCLEOTIDE SEQUENCE [LARGE SCALE GENOMIC DNA]</scope>
    <source>
        <strain evidence="5 6">YS-17</strain>
    </source>
</reference>
<keyword evidence="6" id="KW-1185">Reference proteome</keyword>
<dbReference type="PANTHER" id="PTHR10996">
    <property type="entry name" value="2-HYDROXYACID DEHYDROGENASE-RELATED"/>
    <property type="match status" value="1"/>
</dbReference>
<feature type="domain" description="D-isomer specific 2-hydroxyacid dehydrogenase NAD-binding" evidence="4">
    <location>
        <begin position="106"/>
        <end position="287"/>
    </location>
</feature>
<evidence type="ECO:0000313" key="6">
    <source>
        <dbReference type="Proteomes" id="UP000765802"/>
    </source>
</evidence>
<dbReference type="Pfam" id="PF02826">
    <property type="entry name" value="2-Hacid_dh_C"/>
    <property type="match status" value="1"/>
</dbReference>
<dbReference type="InterPro" id="IPR006140">
    <property type="entry name" value="D-isomer_DH_NAD-bd"/>
</dbReference>